<dbReference type="InterPro" id="IPR047640">
    <property type="entry name" value="RpiR-like"/>
</dbReference>
<dbReference type="Gene3D" id="3.40.50.10490">
    <property type="entry name" value="Glucose-6-phosphate isomerase like protein, domain 1"/>
    <property type="match status" value="1"/>
</dbReference>
<dbReference type="InterPro" id="IPR009057">
    <property type="entry name" value="Homeodomain-like_sf"/>
</dbReference>
<dbReference type="InterPro" id="IPR000281">
    <property type="entry name" value="HTH_RpiR"/>
</dbReference>
<dbReference type="Pfam" id="PF01418">
    <property type="entry name" value="HTH_6"/>
    <property type="match status" value="1"/>
</dbReference>
<evidence type="ECO:0000256" key="1">
    <source>
        <dbReference type="ARBA" id="ARBA00023015"/>
    </source>
</evidence>
<evidence type="ECO:0000259" key="5">
    <source>
        <dbReference type="PROSITE" id="PS51464"/>
    </source>
</evidence>
<dbReference type="SUPFAM" id="SSF46689">
    <property type="entry name" value="Homeodomain-like"/>
    <property type="match status" value="1"/>
</dbReference>
<comment type="caution">
    <text evidence="6">The sequence shown here is derived from an EMBL/GenBank/DDBJ whole genome shotgun (WGS) entry which is preliminary data.</text>
</comment>
<dbReference type="Gene3D" id="1.10.10.10">
    <property type="entry name" value="Winged helix-like DNA-binding domain superfamily/Winged helix DNA-binding domain"/>
    <property type="match status" value="1"/>
</dbReference>
<sequence>MHSQSVLERIQTDYHLFSAKERQLADYIVKHKETIANINIGELADKTNTSPSTITRFCKKLGCQNFVEFKVLLNRSTFKKLPDEDYLNQVKHNYLESIQSTAAMLNMEQVNQVIQWIKEAGKIGIYGVGSSGLSALELKYRLMRMGFLVDALIDSHLMLMNATLVRRQDLIIAISNSGTTKEVIEAVREAKRQGAKVVSITNHDYTPLTNASDLVLLTSSTSRLNDPKFINNQLTILYVLDVISMRLLEEEGPVHNRDLTLQVLMKHKKI</sequence>
<dbReference type="GO" id="GO:0003677">
    <property type="term" value="F:DNA binding"/>
    <property type="evidence" value="ECO:0007669"/>
    <property type="project" value="UniProtKB-KW"/>
</dbReference>
<organism evidence="6 7">
    <name type="scientific">Paenactinomyces guangxiensis</name>
    <dbReference type="NCBI Taxonomy" id="1490290"/>
    <lineage>
        <taxon>Bacteria</taxon>
        <taxon>Bacillati</taxon>
        <taxon>Bacillota</taxon>
        <taxon>Bacilli</taxon>
        <taxon>Bacillales</taxon>
        <taxon>Thermoactinomycetaceae</taxon>
        <taxon>Paenactinomyces</taxon>
    </lineage>
</organism>
<keyword evidence="7" id="KW-1185">Reference proteome</keyword>
<evidence type="ECO:0000256" key="3">
    <source>
        <dbReference type="ARBA" id="ARBA00023163"/>
    </source>
</evidence>
<dbReference type="GO" id="GO:0097367">
    <property type="term" value="F:carbohydrate derivative binding"/>
    <property type="evidence" value="ECO:0007669"/>
    <property type="project" value="InterPro"/>
</dbReference>
<feature type="domain" description="SIS" evidence="5">
    <location>
        <begin position="113"/>
        <end position="253"/>
    </location>
</feature>
<feature type="domain" description="HTH rpiR-type" evidence="4">
    <location>
        <begin position="4"/>
        <end position="80"/>
    </location>
</feature>
<dbReference type="GO" id="GO:0003700">
    <property type="term" value="F:DNA-binding transcription factor activity"/>
    <property type="evidence" value="ECO:0007669"/>
    <property type="project" value="InterPro"/>
</dbReference>
<dbReference type="Proteomes" id="UP000535491">
    <property type="component" value="Unassembled WGS sequence"/>
</dbReference>
<dbReference type="PROSITE" id="PS51464">
    <property type="entry name" value="SIS"/>
    <property type="match status" value="1"/>
</dbReference>
<proteinExistence type="predicted"/>
<reference evidence="6 7" key="1">
    <citation type="submission" date="2020-07" db="EMBL/GenBank/DDBJ databases">
        <authorList>
            <person name="Feng H."/>
        </authorList>
    </citation>
    <scope>NUCLEOTIDE SEQUENCE [LARGE SCALE GENOMIC DNA]</scope>
    <source>
        <strain evidence="7">s-10</strain>
    </source>
</reference>
<dbReference type="InterPro" id="IPR036388">
    <property type="entry name" value="WH-like_DNA-bd_sf"/>
</dbReference>
<dbReference type="EMBL" id="JACEIQ010000001">
    <property type="protein sequence ID" value="MBA4492855.1"/>
    <property type="molecule type" value="Genomic_DNA"/>
</dbReference>
<dbReference type="PROSITE" id="PS51071">
    <property type="entry name" value="HTH_RPIR"/>
    <property type="match status" value="1"/>
</dbReference>
<dbReference type="SUPFAM" id="SSF53697">
    <property type="entry name" value="SIS domain"/>
    <property type="match status" value="1"/>
</dbReference>
<dbReference type="PANTHER" id="PTHR30514">
    <property type="entry name" value="GLUCOKINASE"/>
    <property type="match status" value="1"/>
</dbReference>
<keyword evidence="2" id="KW-0238">DNA-binding</keyword>
<dbReference type="PANTHER" id="PTHR30514:SF21">
    <property type="entry name" value="RPIR-FAMILY TRANSCRIPTIONAL REGULATOR"/>
    <property type="match status" value="1"/>
</dbReference>
<evidence type="ECO:0000256" key="2">
    <source>
        <dbReference type="ARBA" id="ARBA00023125"/>
    </source>
</evidence>
<keyword evidence="3" id="KW-0804">Transcription</keyword>
<dbReference type="CDD" id="cd05013">
    <property type="entry name" value="SIS_RpiR"/>
    <property type="match status" value="1"/>
</dbReference>
<keyword evidence="1" id="KW-0805">Transcription regulation</keyword>
<evidence type="ECO:0000259" key="4">
    <source>
        <dbReference type="PROSITE" id="PS51071"/>
    </source>
</evidence>
<dbReference type="RefSeq" id="WP_181750084.1">
    <property type="nucleotide sequence ID" value="NZ_JACEIQ010000001.1"/>
</dbReference>
<dbReference type="InterPro" id="IPR046348">
    <property type="entry name" value="SIS_dom_sf"/>
</dbReference>
<dbReference type="AlphaFoldDB" id="A0A7W1WN23"/>
<dbReference type="GO" id="GO:1901135">
    <property type="term" value="P:carbohydrate derivative metabolic process"/>
    <property type="evidence" value="ECO:0007669"/>
    <property type="project" value="InterPro"/>
</dbReference>
<protein>
    <submittedName>
        <fullName evidence="6">MurR/RpiR family transcriptional regulator</fullName>
    </submittedName>
</protein>
<dbReference type="Pfam" id="PF01380">
    <property type="entry name" value="SIS"/>
    <property type="match status" value="1"/>
</dbReference>
<accession>A0A7W1WN23</accession>
<dbReference type="InterPro" id="IPR035472">
    <property type="entry name" value="RpiR-like_SIS"/>
</dbReference>
<name>A0A7W1WN23_9BACL</name>
<dbReference type="InterPro" id="IPR001347">
    <property type="entry name" value="SIS_dom"/>
</dbReference>
<gene>
    <name evidence="6" type="ORF">H1191_00820</name>
</gene>
<evidence type="ECO:0000313" key="6">
    <source>
        <dbReference type="EMBL" id="MBA4492855.1"/>
    </source>
</evidence>
<evidence type="ECO:0000313" key="7">
    <source>
        <dbReference type="Proteomes" id="UP000535491"/>
    </source>
</evidence>